<reference evidence="1 2" key="1">
    <citation type="submission" date="2020-08" db="EMBL/GenBank/DDBJ databases">
        <title>A Genomic Blueprint of the Chicken Gut Microbiome.</title>
        <authorList>
            <person name="Gilroy R."/>
            <person name="Ravi A."/>
            <person name="Getino M."/>
            <person name="Pursley I."/>
            <person name="Horton D.L."/>
            <person name="Alikhan N.-F."/>
            <person name="Baker D."/>
            <person name="Gharbi K."/>
            <person name="Hall N."/>
            <person name="Watson M."/>
            <person name="Adriaenssens E.M."/>
            <person name="Foster-Nyarko E."/>
            <person name="Jarju S."/>
            <person name="Secka A."/>
            <person name="Antonio M."/>
            <person name="Oren A."/>
            <person name="Chaudhuri R."/>
            <person name="La Ragione R.M."/>
            <person name="Hildebrand F."/>
            <person name="Pallen M.J."/>
        </authorList>
    </citation>
    <scope>NUCLEOTIDE SEQUENCE [LARGE SCALE GENOMIC DNA]</scope>
    <source>
        <strain evidence="1 2">Sa3CUA8</strain>
    </source>
</reference>
<dbReference type="EMBL" id="JACSQY010000002">
    <property type="protein sequence ID" value="MBD7907661.1"/>
    <property type="molecule type" value="Genomic_DNA"/>
</dbReference>
<accession>A0ABR8PHL8</accession>
<gene>
    <name evidence="1" type="ORF">H9659_04840</name>
</gene>
<dbReference type="RefSeq" id="WP_191688792.1">
    <property type="nucleotide sequence ID" value="NZ_JACSQY010000002.1"/>
</dbReference>
<name>A0ABR8PHL8_9BACL</name>
<protein>
    <recommendedName>
        <fullName evidence="3">Fe-S oxidoreductase</fullName>
    </recommendedName>
</protein>
<comment type="caution">
    <text evidence="1">The sequence shown here is derived from an EMBL/GenBank/DDBJ whole genome shotgun (WGS) entry which is preliminary data.</text>
</comment>
<evidence type="ECO:0008006" key="3">
    <source>
        <dbReference type="Google" id="ProtNLM"/>
    </source>
</evidence>
<evidence type="ECO:0000313" key="2">
    <source>
        <dbReference type="Proteomes" id="UP000659496"/>
    </source>
</evidence>
<organism evidence="1 2">
    <name type="scientific">Sporosarcina gallistercoris</name>
    <dbReference type="NCBI Taxonomy" id="2762245"/>
    <lineage>
        <taxon>Bacteria</taxon>
        <taxon>Bacillati</taxon>
        <taxon>Bacillota</taxon>
        <taxon>Bacilli</taxon>
        <taxon>Bacillales</taxon>
        <taxon>Caryophanaceae</taxon>
        <taxon>Sporosarcina</taxon>
    </lineage>
</organism>
<keyword evidence="2" id="KW-1185">Reference proteome</keyword>
<dbReference type="Proteomes" id="UP000659496">
    <property type="component" value="Unassembled WGS sequence"/>
</dbReference>
<evidence type="ECO:0000313" key="1">
    <source>
        <dbReference type="EMBL" id="MBD7907661.1"/>
    </source>
</evidence>
<proteinExistence type="predicted"/>
<sequence>MTKLTANQISQLHSNGVYTKPPEHPLFTLATLTSHTNGEDVVTLLQTVSQSPNTTVAASYFMRRFGMFTAMQLVQYIQYEEFWQGEPKELTFGAVREYGNMTVSTYPDIEGWTETPIEATADVIRNLLIQIQTVVEALRSAAPISANVLWENVFGFWLWQFHVLLNDPICSEEARIVYNQLKEDSCWEGISAHSRFSSYLNGSEPTDLLNTTVRKTCCLSKDVPGLMQCGFCPLKV</sequence>